<dbReference type="PANTHER" id="PTHR43179">
    <property type="entry name" value="RHAMNOSYLTRANSFERASE WBBL"/>
    <property type="match status" value="1"/>
</dbReference>
<dbReference type="InterPro" id="IPR001173">
    <property type="entry name" value="Glyco_trans_2-like"/>
</dbReference>
<organism evidence="7 8">
    <name type="scientific">Ohessyouella blattaphilus</name>
    <dbReference type="NCBI Taxonomy" id="2949333"/>
    <lineage>
        <taxon>Bacteria</taxon>
        <taxon>Bacillati</taxon>
        <taxon>Bacillota</taxon>
        <taxon>Clostridia</taxon>
        <taxon>Lachnospirales</taxon>
        <taxon>Lachnospiraceae</taxon>
        <taxon>Ohessyouella</taxon>
    </lineage>
</organism>
<comment type="similarity">
    <text evidence="2">Belongs to the glycosyltransferase 2 family.</text>
</comment>
<accession>A0ABT1EH90</accession>
<dbReference type="Proteomes" id="UP001523565">
    <property type="component" value="Unassembled WGS sequence"/>
</dbReference>
<name>A0ABT1EH90_9FIRM</name>
<dbReference type="PANTHER" id="PTHR43179:SF12">
    <property type="entry name" value="GALACTOFURANOSYLTRANSFERASE GLFT2"/>
    <property type="match status" value="1"/>
</dbReference>
<dbReference type="EMBL" id="JAMZFV010000001">
    <property type="protein sequence ID" value="MCP1108662.1"/>
    <property type="molecule type" value="Genomic_DNA"/>
</dbReference>
<proteinExistence type="inferred from homology"/>
<dbReference type="InterPro" id="IPR029044">
    <property type="entry name" value="Nucleotide-diphossugar_trans"/>
</dbReference>
<keyword evidence="4" id="KW-0808">Transferase</keyword>
<evidence type="ECO:0000256" key="5">
    <source>
        <dbReference type="SAM" id="Phobius"/>
    </source>
</evidence>
<evidence type="ECO:0000256" key="4">
    <source>
        <dbReference type="ARBA" id="ARBA00022679"/>
    </source>
</evidence>
<feature type="domain" description="Glycosyltransferase 2-like" evidence="6">
    <location>
        <begin position="5"/>
        <end position="176"/>
    </location>
</feature>
<comment type="pathway">
    <text evidence="1">Cell wall biogenesis; cell wall polysaccharide biosynthesis.</text>
</comment>
<keyword evidence="3" id="KW-0328">Glycosyltransferase</keyword>
<dbReference type="Pfam" id="PF00535">
    <property type="entry name" value="Glycos_transf_2"/>
    <property type="match status" value="1"/>
</dbReference>
<dbReference type="CDD" id="cd04186">
    <property type="entry name" value="GT_2_like_c"/>
    <property type="match status" value="1"/>
</dbReference>
<keyword evidence="8" id="KW-1185">Reference proteome</keyword>
<dbReference type="SUPFAM" id="SSF53448">
    <property type="entry name" value="Nucleotide-diphospho-sugar transferases"/>
    <property type="match status" value="1"/>
</dbReference>
<evidence type="ECO:0000256" key="3">
    <source>
        <dbReference type="ARBA" id="ARBA00022676"/>
    </source>
</evidence>
<protein>
    <submittedName>
        <fullName evidence="7">Glycosyltransferase family 2 protein</fullName>
    </submittedName>
</protein>
<sequence length="319" mass="36386">MDKVTIVIPNYNGCSMLDICLESIIKNNTLETSIVVVDNGSTDNSREMVKTKYPSVRFIGLDKNYGFCKAVNVGIKSAYTDYVLLLNNDIEIDALFVEKMYSAIRLSNKIFSVEACMIQYYNRTLIDSAGTFYNAFGWAFARGSGKAVGKYSRSMKTFATCAGAAIYRKSVFEEIGYFDEAHFAYLEDVDIGYRARLHGYINKYEAEARVYHMGSKTSGSKHNGFKVKHSVQNNIYLIYKNMPFIQIVVNFPFLLFGFLIKFIFFFLKGLGRDYAKGFVSGFRVAKQNHDKKVCIKPCMIGSIMKIQLELWLNLIRRFS</sequence>
<evidence type="ECO:0000256" key="1">
    <source>
        <dbReference type="ARBA" id="ARBA00004776"/>
    </source>
</evidence>
<keyword evidence="5" id="KW-1133">Transmembrane helix</keyword>
<evidence type="ECO:0000256" key="2">
    <source>
        <dbReference type="ARBA" id="ARBA00006739"/>
    </source>
</evidence>
<evidence type="ECO:0000259" key="6">
    <source>
        <dbReference type="Pfam" id="PF00535"/>
    </source>
</evidence>
<dbReference type="RefSeq" id="WP_262067571.1">
    <property type="nucleotide sequence ID" value="NZ_JAMXOC010000001.1"/>
</dbReference>
<reference evidence="7 8" key="1">
    <citation type="journal article" date="2022" name="Genome Biol. Evol.">
        <title>Host diet, physiology and behaviors set the stage for Lachnospiraceae cladogenesis.</title>
        <authorList>
            <person name="Vera-Ponce De Leon A."/>
            <person name="Schneider M."/>
            <person name="Jahnes B.C."/>
            <person name="Sadowski V."/>
            <person name="Camuy-Velez L.A."/>
            <person name="Duan J."/>
            <person name="Sabree Z.L."/>
        </authorList>
    </citation>
    <scope>NUCLEOTIDE SEQUENCE [LARGE SCALE GENOMIC DNA]</scope>
    <source>
        <strain evidence="7 8">PAL227</strain>
    </source>
</reference>
<evidence type="ECO:0000313" key="7">
    <source>
        <dbReference type="EMBL" id="MCP1108662.1"/>
    </source>
</evidence>
<keyword evidence="5" id="KW-0812">Transmembrane</keyword>
<gene>
    <name evidence="7" type="ORF">NK118_00155</name>
</gene>
<dbReference type="Gene3D" id="3.90.550.10">
    <property type="entry name" value="Spore Coat Polysaccharide Biosynthesis Protein SpsA, Chain A"/>
    <property type="match status" value="1"/>
</dbReference>
<evidence type="ECO:0000313" key="8">
    <source>
        <dbReference type="Proteomes" id="UP001523565"/>
    </source>
</evidence>
<comment type="caution">
    <text evidence="7">The sequence shown here is derived from an EMBL/GenBank/DDBJ whole genome shotgun (WGS) entry which is preliminary data.</text>
</comment>
<keyword evidence="5" id="KW-0472">Membrane</keyword>
<feature type="transmembrane region" description="Helical" evidence="5">
    <location>
        <begin position="244"/>
        <end position="267"/>
    </location>
</feature>